<dbReference type="CDD" id="cd01949">
    <property type="entry name" value="GGDEF"/>
    <property type="match status" value="1"/>
</dbReference>
<protein>
    <submittedName>
        <fullName evidence="3">GGDEF domain-containing protein</fullName>
    </submittedName>
</protein>
<accession>A0ABS7K785</accession>
<keyword evidence="4" id="KW-1185">Reference proteome</keyword>
<feature type="transmembrane region" description="Helical" evidence="1">
    <location>
        <begin position="7"/>
        <end position="25"/>
    </location>
</feature>
<feature type="domain" description="GGDEF" evidence="2">
    <location>
        <begin position="86"/>
        <end position="212"/>
    </location>
</feature>
<sequence>MGSKGRMTAILIVGTLNVLYMFHYYLRDGFIAEIEFIGFPIMIALAWWCGKQYDVVKYYSEMDTLTKLYNRRYMNQYISKVEKNDGEFAILLLDVNDFKIINDRYGHKAGDHFLKMIASQLLEAAGRKEKVARWGGDEFIILFPNPPKRKDLEKRIEEIHQRLIDISPKGLEIGVSIGTAIYPTEGKNFDEILKAADQKMYKVKAQKNRIMS</sequence>
<dbReference type="SUPFAM" id="SSF55073">
    <property type="entry name" value="Nucleotide cyclase"/>
    <property type="match status" value="1"/>
</dbReference>
<keyword evidence="1" id="KW-1133">Transmembrane helix</keyword>
<dbReference type="Pfam" id="PF00990">
    <property type="entry name" value="GGDEF"/>
    <property type="match status" value="1"/>
</dbReference>
<dbReference type="SMART" id="SM00267">
    <property type="entry name" value="GGDEF"/>
    <property type="match status" value="1"/>
</dbReference>
<dbReference type="NCBIfam" id="TIGR00254">
    <property type="entry name" value="GGDEF"/>
    <property type="match status" value="1"/>
</dbReference>
<evidence type="ECO:0000313" key="3">
    <source>
        <dbReference type="EMBL" id="MBY0097966.1"/>
    </source>
</evidence>
<dbReference type="Gene3D" id="3.30.70.270">
    <property type="match status" value="1"/>
</dbReference>
<dbReference type="Proteomes" id="UP000769780">
    <property type="component" value="Unassembled WGS sequence"/>
</dbReference>
<organism evidence="3 4">
    <name type="scientific">Mesobacillus maritimus</name>
    <dbReference type="NCBI Taxonomy" id="1643336"/>
    <lineage>
        <taxon>Bacteria</taxon>
        <taxon>Bacillati</taxon>
        <taxon>Bacillota</taxon>
        <taxon>Bacilli</taxon>
        <taxon>Bacillales</taxon>
        <taxon>Bacillaceae</taxon>
        <taxon>Mesobacillus</taxon>
    </lineage>
</organism>
<proteinExistence type="predicted"/>
<dbReference type="InterPro" id="IPR000160">
    <property type="entry name" value="GGDEF_dom"/>
</dbReference>
<dbReference type="InterPro" id="IPR052163">
    <property type="entry name" value="DGC-Regulatory_Protein"/>
</dbReference>
<keyword evidence="1" id="KW-0812">Transmembrane</keyword>
<reference evidence="3 4" key="1">
    <citation type="submission" date="2020-07" db="EMBL/GenBank/DDBJ databases">
        <title>Fungal Genomes of the International Space Station.</title>
        <authorList>
            <person name="Seuylemezian A."/>
            <person name="Singh N.K."/>
            <person name="Wood J."/>
            <person name="Venkateswaran K."/>
        </authorList>
    </citation>
    <scope>NUCLEOTIDE SEQUENCE [LARGE SCALE GENOMIC DNA]</scope>
    <source>
        <strain evidence="3 4">PL-B2</strain>
    </source>
</reference>
<dbReference type="InterPro" id="IPR043128">
    <property type="entry name" value="Rev_trsase/Diguanyl_cyclase"/>
</dbReference>
<name>A0ABS7K785_9BACI</name>
<feature type="transmembrane region" description="Helical" evidence="1">
    <location>
        <begin position="31"/>
        <end position="50"/>
    </location>
</feature>
<gene>
    <name evidence="3" type="ORF">H0185_14265</name>
</gene>
<dbReference type="InterPro" id="IPR029787">
    <property type="entry name" value="Nucleotide_cyclase"/>
</dbReference>
<dbReference type="PROSITE" id="PS50887">
    <property type="entry name" value="GGDEF"/>
    <property type="match status" value="1"/>
</dbReference>
<evidence type="ECO:0000259" key="2">
    <source>
        <dbReference type="PROSITE" id="PS50887"/>
    </source>
</evidence>
<comment type="caution">
    <text evidence="3">The sequence shown here is derived from an EMBL/GenBank/DDBJ whole genome shotgun (WGS) entry which is preliminary data.</text>
</comment>
<keyword evidence="1" id="KW-0472">Membrane</keyword>
<dbReference type="EMBL" id="JACWFH010000017">
    <property type="protein sequence ID" value="MBY0097966.1"/>
    <property type="molecule type" value="Genomic_DNA"/>
</dbReference>
<dbReference type="PANTHER" id="PTHR46663:SF2">
    <property type="entry name" value="GGDEF DOMAIN-CONTAINING PROTEIN"/>
    <property type="match status" value="1"/>
</dbReference>
<evidence type="ECO:0000313" key="4">
    <source>
        <dbReference type="Proteomes" id="UP000769780"/>
    </source>
</evidence>
<dbReference type="RefSeq" id="WP_221874186.1">
    <property type="nucleotide sequence ID" value="NZ_JACWFH010000017.1"/>
</dbReference>
<evidence type="ECO:0000256" key="1">
    <source>
        <dbReference type="SAM" id="Phobius"/>
    </source>
</evidence>
<dbReference type="PANTHER" id="PTHR46663">
    <property type="entry name" value="DIGUANYLATE CYCLASE DGCT-RELATED"/>
    <property type="match status" value="1"/>
</dbReference>